<protein>
    <recommendedName>
        <fullName evidence="1">Bacterial HORMA domain-containing protein</fullName>
    </recommendedName>
</protein>
<feature type="domain" description="Bacterial HORMA" evidence="1">
    <location>
        <begin position="3"/>
        <end position="171"/>
    </location>
</feature>
<reference evidence="3" key="1">
    <citation type="submission" date="2016-10" db="EMBL/GenBank/DDBJ databases">
        <authorList>
            <person name="Varghese N."/>
            <person name="Submissions S."/>
        </authorList>
    </citation>
    <scope>NUCLEOTIDE SEQUENCE [LARGE SCALE GENOMIC DNA]</scope>
    <source>
        <strain evidence="3">DSM 21580</strain>
    </source>
</reference>
<evidence type="ECO:0000313" key="2">
    <source>
        <dbReference type="EMBL" id="SEG29050.1"/>
    </source>
</evidence>
<dbReference type="Pfam" id="PF18138">
    <property type="entry name" value="bacHORMA_1"/>
    <property type="match status" value="1"/>
</dbReference>
<organism evidence="2 3">
    <name type="scientific">Halpernia humi</name>
    <dbReference type="NCBI Taxonomy" id="493375"/>
    <lineage>
        <taxon>Bacteria</taxon>
        <taxon>Pseudomonadati</taxon>
        <taxon>Bacteroidota</taxon>
        <taxon>Flavobacteriia</taxon>
        <taxon>Flavobacteriales</taxon>
        <taxon>Weeksellaceae</taxon>
        <taxon>Chryseobacterium group</taxon>
        <taxon>Halpernia</taxon>
    </lineage>
</organism>
<evidence type="ECO:0000259" key="1">
    <source>
        <dbReference type="Pfam" id="PF18138"/>
    </source>
</evidence>
<sequence length="171" mass="19581">MPMYGTTTKTSTYTVLDIRKTFEGCEADIRTIARRTGKWTMEYVDKLFYDILLLAENEYLYSVDVVLLNSETERVIRASKFIVNSLGTSTESERAGKNNDWTDIPNTRLSVILAYTQKWKNLNASEKENFSKGFKLSWTASSIDNSFPSLQSSNAQLYASKGYELKKTNYK</sequence>
<dbReference type="Proteomes" id="UP000236738">
    <property type="component" value="Unassembled WGS sequence"/>
</dbReference>
<keyword evidence="3" id="KW-1185">Reference proteome</keyword>
<evidence type="ECO:0000313" key="3">
    <source>
        <dbReference type="Proteomes" id="UP000236738"/>
    </source>
</evidence>
<proteinExistence type="predicted"/>
<dbReference type="AlphaFoldDB" id="A0A1H5YZ22"/>
<gene>
    <name evidence="2" type="ORF">SAMN05421847_1917</name>
</gene>
<name>A0A1H5YZ22_9FLAO</name>
<dbReference type="EMBL" id="FNUS01000004">
    <property type="protein sequence ID" value="SEG29050.1"/>
    <property type="molecule type" value="Genomic_DNA"/>
</dbReference>
<accession>A0A1H5YZ22</accession>
<dbReference type="InterPro" id="IPR041162">
    <property type="entry name" value="Bact_HORMA_1"/>
</dbReference>